<sequence length="123" mass="14009">MWSSVECSYWLAIDSDWQSLTKIDIANWEASWSFLIGLQPTRSSSASYQWKLICIPFSPTSSLETHFDKQVIGVNHYTTLKMQVEEARLIDDDGEAYQDKVQYMADLVAIQCTGLHILAGKLE</sequence>
<accession>A0AA38C7L6</accession>
<proteinExistence type="predicted"/>
<keyword evidence="2" id="KW-1185">Reference proteome</keyword>
<dbReference type="Proteomes" id="UP000824469">
    <property type="component" value="Unassembled WGS sequence"/>
</dbReference>
<organism evidence="1 2">
    <name type="scientific">Taxus chinensis</name>
    <name type="common">Chinese yew</name>
    <name type="synonym">Taxus wallichiana var. chinensis</name>
    <dbReference type="NCBI Taxonomy" id="29808"/>
    <lineage>
        <taxon>Eukaryota</taxon>
        <taxon>Viridiplantae</taxon>
        <taxon>Streptophyta</taxon>
        <taxon>Embryophyta</taxon>
        <taxon>Tracheophyta</taxon>
        <taxon>Spermatophyta</taxon>
        <taxon>Pinopsida</taxon>
        <taxon>Pinidae</taxon>
        <taxon>Conifers II</taxon>
        <taxon>Cupressales</taxon>
        <taxon>Taxaceae</taxon>
        <taxon>Taxus</taxon>
    </lineage>
</organism>
<feature type="non-terminal residue" evidence="1">
    <location>
        <position position="1"/>
    </location>
</feature>
<comment type="caution">
    <text evidence="1">The sequence shown here is derived from an EMBL/GenBank/DDBJ whole genome shotgun (WGS) entry which is preliminary data.</text>
</comment>
<dbReference type="EMBL" id="JAHRHJ020003322">
    <property type="protein sequence ID" value="KAH9291949.1"/>
    <property type="molecule type" value="Genomic_DNA"/>
</dbReference>
<reference evidence="1 2" key="1">
    <citation type="journal article" date="2021" name="Nat. Plants">
        <title>The Taxus genome provides insights into paclitaxel biosynthesis.</title>
        <authorList>
            <person name="Xiong X."/>
            <person name="Gou J."/>
            <person name="Liao Q."/>
            <person name="Li Y."/>
            <person name="Zhou Q."/>
            <person name="Bi G."/>
            <person name="Li C."/>
            <person name="Du R."/>
            <person name="Wang X."/>
            <person name="Sun T."/>
            <person name="Guo L."/>
            <person name="Liang H."/>
            <person name="Lu P."/>
            <person name="Wu Y."/>
            <person name="Zhang Z."/>
            <person name="Ro D.K."/>
            <person name="Shang Y."/>
            <person name="Huang S."/>
            <person name="Yan J."/>
        </authorList>
    </citation>
    <scope>NUCLEOTIDE SEQUENCE [LARGE SCALE GENOMIC DNA]</scope>
    <source>
        <strain evidence="1">Ta-2019</strain>
    </source>
</reference>
<gene>
    <name evidence="1" type="ORF">KI387_042863</name>
</gene>
<dbReference type="AlphaFoldDB" id="A0AA38C7L6"/>
<evidence type="ECO:0000313" key="2">
    <source>
        <dbReference type="Proteomes" id="UP000824469"/>
    </source>
</evidence>
<protein>
    <submittedName>
        <fullName evidence="1">Uncharacterized protein</fullName>
    </submittedName>
</protein>
<name>A0AA38C7L6_TAXCH</name>
<evidence type="ECO:0000313" key="1">
    <source>
        <dbReference type="EMBL" id="KAH9291949.1"/>
    </source>
</evidence>